<protein>
    <submittedName>
        <fullName evidence="2">Uncharacterized protein</fullName>
    </submittedName>
</protein>
<accession>A0A9P4TRB7</accession>
<gene>
    <name evidence="2" type="ORF">CC78DRAFT_539454</name>
</gene>
<organism evidence="2 3">
    <name type="scientific">Lojkania enalia</name>
    <dbReference type="NCBI Taxonomy" id="147567"/>
    <lineage>
        <taxon>Eukaryota</taxon>
        <taxon>Fungi</taxon>
        <taxon>Dikarya</taxon>
        <taxon>Ascomycota</taxon>
        <taxon>Pezizomycotina</taxon>
        <taxon>Dothideomycetes</taxon>
        <taxon>Pleosporomycetidae</taxon>
        <taxon>Pleosporales</taxon>
        <taxon>Pleosporales incertae sedis</taxon>
        <taxon>Lojkania</taxon>
    </lineage>
</organism>
<evidence type="ECO:0000313" key="2">
    <source>
        <dbReference type="EMBL" id="KAF2270205.1"/>
    </source>
</evidence>
<sequence>MSPQEVRKEMDSRSRYGFYQLARSQGMINMDHNTANTIYTEFISARKQQDTKDTVLGLADKYKLKVADITALALVTFRVPDITDKHDRLPPSQHKQVSHELLLGCVKAKDPLATLHLLSAVNNKDTIAVARNTFNFLTSKDIQLCHGILSEFAEQGNADALTLKGQFLEQEGRKEEAQKLYEKAMTLKDTKYNPANQELLPMAIPVIPPWNAFGSMLLASKDPASRQRAKEVLEIGAFKGDDPLAYYHLASLEDGQTGNWLKFMTKAAASGHAVAMYEIANFYANASSDGKLNPSIPMDSILTKALSWLANWKSGGPLRLAQEWFELAARKGYKPAMIELVDLYEVNGYADMVVAVLENMVEPPAKGKVETWPALVTEARERLPAARARLKASLAKE</sequence>
<dbReference type="AlphaFoldDB" id="A0A9P4TRB7"/>
<keyword evidence="1" id="KW-0802">TPR repeat</keyword>
<evidence type="ECO:0000256" key="1">
    <source>
        <dbReference type="PROSITE-ProRule" id="PRU00339"/>
    </source>
</evidence>
<dbReference type="Gene3D" id="1.25.40.10">
    <property type="entry name" value="Tetratricopeptide repeat domain"/>
    <property type="match status" value="1"/>
</dbReference>
<feature type="repeat" description="TPR" evidence="1">
    <location>
        <begin position="158"/>
        <end position="191"/>
    </location>
</feature>
<dbReference type="EMBL" id="ML986580">
    <property type="protein sequence ID" value="KAF2270205.1"/>
    <property type="molecule type" value="Genomic_DNA"/>
</dbReference>
<dbReference type="SUPFAM" id="SSF81901">
    <property type="entry name" value="HCP-like"/>
    <property type="match status" value="2"/>
</dbReference>
<dbReference type="InterPro" id="IPR011990">
    <property type="entry name" value="TPR-like_helical_dom_sf"/>
</dbReference>
<dbReference type="Proteomes" id="UP000800093">
    <property type="component" value="Unassembled WGS sequence"/>
</dbReference>
<comment type="caution">
    <text evidence="2">The sequence shown here is derived from an EMBL/GenBank/DDBJ whole genome shotgun (WGS) entry which is preliminary data.</text>
</comment>
<dbReference type="PROSITE" id="PS50005">
    <property type="entry name" value="TPR"/>
    <property type="match status" value="1"/>
</dbReference>
<dbReference type="InterPro" id="IPR019734">
    <property type="entry name" value="TPR_rpt"/>
</dbReference>
<keyword evidence="3" id="KW-1185">Reference proteome</keyword>
<reference evidence="3" key="1">
    <citation type="journal article" date="2020" name="Stud. Mycol.">
        <title>101 Dothideomycetes genomes: A test case for predicting lifestyles and emergence of pathogens.</title>
        <authorList>
            <person name="Haridas S."/>
            <person name="Albert R."/>
            <person name="Binder M."/>
            <person name="Bloem J."/>
            <person name="LaButti K."/>
            <person name="Salamov A."/>
            <person name="Andreopoulos B."/>
            <person name="Baker S."/>
            <person name="Barry K."/>
            <person name="Bills G."/>
            <person name="Bluhm B."/>
            <person name="Cannon C."/>
            <person name="Castanera R."/>
            <person name="Culley D."/>
            <person name="Daum C."/>
            <person name="Ezra D."/>
            <person name="Gonzalez J."/>
            <person name="Henrissat B."/>
            <person name="Kuo A."/>
            <person name="Liang C."/>
            <person name="Lipzen A."/>
            <person name="Lutzoni F."/>
            <person name="Magnuson J."/>
            <person name="Mondo S."/>
            <person name="Nolan M."/>
            <person name="Ohm R."/>
            <person name="Pangilinan J."/>
            <person name="Park H.-J."/>
            <person name="Ramirez L."/>
            <person name="Alfaro M."/>
            <person name="Sun H."/>
            <person name="Tritt A."/>
            <person name="Yoshinaga Y."/>
            <person name="Zwiers L.-H."/>
            <person name="Turgeon B."/>
            <person name="Goodwin S."/>
            <person name="Spatafora J."/>
            <person name="Crous P."/>
            <person name="Grigoriev I."/>
        </authorList>
    </citation>
    <scope>NUCLEOTIDE SEQUENCE [LARGE SCALE GENOMIC DNA]</scope>
    <source>
        <strain evidence="3">CBS 304.66</strain>
    </source>
</reference>
<evidence type="ECO:0000313" key="3">
    <source>
        <dbReference type="Proteomes" id="UP000800093"/>
    </source>
</evidence>
<dbReference type="OrthoDB" id="5379420at2759"/>
<name>A0A9P4TRB7_9PLEO</name>
<proteinExistence type="predicted"/>